<evidence type="ECO:0000256" key="3">
    <source>
        <dbReference type="ARBA" id="ARBA00022475"/>
    </source>
</evidence>
<sequence length="102" mass="11159">MFNNNRGFTLVEMLIVLLIISVLIILIVPNLGGRSAEVNEKGCDALKSLVQGQVDAYYLENNDYPTSINDLKSKGYITNDQTKCPNGKSLVLDGNNNVKIGN</sequence>
<protein>
    <recommendedName>
        <fullName evidence="10">ComG operon protein 3</fullName>
    </recommendedName>
</protein>
<keyword evidence="3 10" id="KW-1003">Cell membrane</keyword>
<dbReference type="EMBL" id="LGTK01000063">
    <property type="protein sequence ID" value="KPH71780.1"/>
    <property type="molecule type" value="Genomic_DNA"/>
</dbReference>
<evidence type="ECO:0000256" key="1">
    <source>
        <dbReference type="ARBA" id="ARBA00004162"/>
    </source>
</evidence>
<dbReference type="RefSeq" id="WP_047183834.1">
    <property type="nucleotide sequence ID" value="NZ_JAHHXM010000003.1"/>
</dbReference>
<comment type="similarity">
    <text evidence="9 10">Belongs to the ComGC family.</text>
</comment>
<evidence type="ECO:0000313" key="12">
    <source>
        <dbReference type="Proteomes" id="UP000037854"/>
    </source>
</evidence>
<accession>A0ABR5MGM9</accession>
<evidence type="ECO:0000256" key="10">
    <source>
        <dbReference type="PIRNR" id="PIRNR029928"/>
    </source>
</evidence>
<reference evidence="11 12" key="1">
    <citation type="submission" date="2015-07" db="EMBL/GenBank/DDBJ databases">
        <title>High-quality draft genome sequence of Oceanobacillus caeni HM6, a bacillus isolated from a human feces.</title>
        <authorList>
            <person name="Kumar J."/>
            <person name="Verma M.K."/>
            <person name="Pandey R."/>
            <person name="Bhambi M."/>
            <person name="Chauhan N."/>
        </authorList>
    </citation>
    <scope>NUCLEOTIDE SEQUENCE [LARGE SCALE GENOMIC DNA]</scope>
    <source>
        <strain evidence="11 12">HM6</strain>
    </source>
</reference>
<comment type="subunit">
    <text evidence="10">Homodimer.</text>
</comment>
<evidence type="ECO:0000256" key="4">
    <source>
        <dbReference type="ARBA" id="ARBA00022481"/>
    </source>
</evidence>
<dbReference type="Proteomes" id="UP000037854">
    <property type="component" value="Unassembled WGS sequence"/>
</dbReference>
<dbReference type="InterPro" id="IPR045584">
    <property type="entry name" value="Pilin-like"/>
</dbReference>
<dbReference type="NCBIfam" id="TIGR02532">
    <property type="entry name" value="IV_pilin_GFxxxE"/>
    <property type="match status" value="1"/>
</dbReference>
<evidence type="ECO:0000256" key="7">
    <source>
        <dbReference type="ARBA" id="ARBA00023136"/>
    </source>
</evidence>
<keyword evidence="6 10" id="KW-1133">Transmembrane helix</keyword>
<comment type="function">
    <text evidence="10">Required for transformation and DNA binding.</text>
</comment>
<dbReference type="Pfam" id="PF07963">
    <property type="entry name" value="N_methyl"/>
    <property type="match status" value="1"/>
</dbReference>
<dbReference type="InterPro" id="IPR000983">
    <property type="entry name" value="Bac_GSPG_pilin"/>
</dbReference>
<comment type="subcellular location">
    <subcellularLocation>
        <location evidence="1">Cell membrane</location>
        <topology evidence="1">Single-pass membrane protein</topology>
    </subcellularLocation>
    <subcellularLocation>
        <location evidence="2">Cell surface</location>
    </subcellularLocation>
</comment>
<feature type="transmembrane region" description="Helical" evidence="10">
    <location>
        <begin position="6"/>
        <end position="28"/>
    </location>
</feature>
<keyword evidence="8 10" id="KW-0178">Competence</keyword>
<dbReference type="InterPro" id="IPR016940">
    <property type="entry name" value="ComGC"/>
</dbReference>
<dbReference type="NCBIfam" id="NF040999">
    <property type="entry name" value="pilin_ComGC"/>
    <property type="match status" value="1"/>
</dbReference>
<gene>
    <name evidence="11" type="ORF">AFL42_14270</name>
</gene>
<evidence type="ECO:0000256" key="6">
    <source>
        <dbReference type="ARBA" id="ARBA00022989"/>
    </source>
</evidence>
<comment type="caution">
    <text evidence="11">The sequence shown here is derived from an EMBL/GenBank/DDBJ whole genome shotgun (WGS) entry which is preliminary data.</text>
</comment>
<evidence type="ECO:0000256" key="9">
    <source>
        <dbReference type="ARBA" id="ARBA00043982"/>
    </source>
</evidence>
<evidence type="ECO:0000313" key="11">
    <source>
        <dbReference type="EMBL" id="KPH71780.1"/>
    </source>
</evidence>
<dbReference type="SUPFAM" id="SSF54523">
    <property type="entry name" value="Pili subunits"/>
    <property type="match status" value="1"/>
</dbReference>
<dbReference type="PIRSF" id="PIRSF029928">
    <property type="entry name" value="Late_competence_ComGC"/>
    <property type="match status" value="1"/>
</dbReference>
<organism evidence="11 12">
    <name type="scientific">Oceanobacillus caeni</name>
    <dbReference type="NCBI Taxonomy" id="405946"/>
    <lineage>
        <taxon>Bacteria</taxon>
        <taxon>Bacillati</taxon>
        <taxon>Bacillota</taxon>
        <taxon>Bacilli</taxon>
        <taxon>Bacillales</taxon>
        <taxon>Bacillaceae</taxon>
        <taxon>Oceanobacillus</taxon>
    </lineage>
</organism>
<evidence type="ECO:0000256" key="5">
    <source>
        <dbReference type="ARBA" id="ARBA00022692"/>
    </source>
</evidence>
<keyword evidence="4" id="KW-0488">Methylation</keyword>
<dbReference type="PRINTS" id="PR00813">
    <property type="entry name" value="BCTERIALGSPG"/>
</dbReference>
<name>A0ABR5MGM9_9BACI</name>
<keyword evidence="7 10" id="KW-0472">Membrane</keyword>
<proteinExistence type="inferred from homology"/>
<keyword evidence="12" id="KW-1185">Reference proteome</keyword>
<keyword evidence="5 10" id="KW-0812">Transmembrane</keyword>
<evidence type="ECO:0000256" key="2">
    <source>
        <dbReference type="ARBA" id="ARBA00004241"/>
    </source>
</evidence>
<dbReference type="Gene3D" id="3.30.700.10">
    <property type="entry name" value="Glycoprotein, Type 4 Pilin"/>
    <property type="match status" value="1"/>
</dbReference>
<evidence type="ECO:0000256" key="8">
    <source>
        <dbReference type="ARBA" id="ARBA00023287"/>
    </source>
</evidence>
<dbReference type="InterPro" id="IPR012902">
    <property type="entry name" value="N_methyl_site"/>
</dbReference>
<dbReference type="PROSITE" id="PS00409">
    <property type="entry name" value="PROKAR_NTER_METHYL"/>
    <property type="match status" value="1"/>
</dbReference>
<keyword evidence="10" id="KW-0813">Transport</keyword>